<gene>
    <name evidence="1" type="ORF">IFM89_037100</name>
</gene>
<sequence>MDKDGDGFVKTARLSGPSKWWAVGYIPVGRGLRQGDPLSPLLFVLAEDTLSQGLNKLREIRETMPLTSAKGRILGKIPSIFVTIINKTKSKMFLGGMAQERRDHLHHILNIQIGALPEKYLGVPLIAGRITRVAVTPLLDKIRKRITAWKGKLLSFQGRRVLIQSVLSSIPVYNMGVYKWPSSVIKEAESIFRNFLWSGNPAIKKCVTVSWDKVCKPKEEGGLGIRRLRELNMALLMKLAWHVKYKEDDFAMFMRSKYFTRDNEPIEYYTKSSLWPGIGWALHEVTSRSQWLIGDGNKVDLWRDVWVGEQSIQQALQLSTTQLKNCRSKLSSIIHNGVWNIPPPLLVLLQHMGVDTENLPVIRQDERDCSVWKEDLKGNFSVS</sequence>
<name>A0A835HPW6_9MAGN</name>
<dbReference type="PANTHER" id="PTHR33116:SF78">
    <property type="entry name" value="OS12G0587133 PROTEIN"/>
    <property type="match status" value="1"/>
</dbReference>
<evidence type="ECO:0000313" key="1">
    <source>
        <dbReference type="EMBL" id="KAF9603601.1"/>
    </source>
</evidence>
<dbReference type="Proteomes" id="UP000631114">
    <property type="component" value="Unassembled WGS sequence"/>
</dbReference>
<dbReference type="AlphaFoldDB" id="A0A835HPW6"/>
<proteinExistence type="predicted"/>
<organism evidence="1 2">
    <name type="scientific">Coptis chinensis</name>
    <dbReference type="NCBI Taxonomy" id="261450"/>
    <lineage>
        <taxon>Eukaryota</taxon>
        <taxon>Viridiplantae</taxon>
        <taxon>Streptophyta</taxon>
        <taxon>Embryophyta</taxon>
        <taxon>Tracheophyta</taxon>
        <taxon>Spermatophyta</taxon>
        <taxon>Magnoliopsida</taxon>
        <taxon>Ranunculales</taxon>
        <taxon>Ranunculaceae</taxon>
        <taxon>Coptidoideae</taxon>
        <taxon>Coptis</taxon>
    </lineage>
</organism>
<evidence type="ECO:0000313" key="2">
    <source>
        <dbReference type="Proteomes" id="UP000631114"/>
    </source>
</evidence>
<dbReference type="PANTHER" id="PTHR33116">
    <property type="entry name" value="REVERSE TRANSCRIPTASE ZINC-BINDING DOMAIN-CONTAINING PROTEIN-RELATED-RELATED"/>
    <property type="match status" value="1"/>
</dbReference>
<dbReference type="OrthoDB" id="1935503at2759"/>
<keyword evidence="2" id="KW-1185">Reference proteome</keyword>
<reference evidence="1 2" key="1">
    <citation type="submission" date="2020-10" db="EMBL/GenBank/DDBJ databases">
        <title>The Coptis chinensis genome and diversification of protoberbering-type alkaloids.</title>
        <authorList>
            <person name="Wang B."/>
            <person name="Shu S."/>
            <person name="Song C."/>
            <person name="Liu Y."/>
        </authorList>
    </citation>
    <scope>NUCLEOTIDE SEQUENCE [LARGE SCALE GENOMIC DNA]</scope>
    <source>
        <strain evidence="1">HL-2020</strain>
        <tissue evidence="1">Leaf</tissue>
    </source>
</reference>
<dbReference type="EMBL" id="JADFTS010000006">
    <property type="protein sequence ID" value="KAF9603601.1"/>
    <property type="molecule type" value="Genomic_DNA"/>
</dbReference>
<comment type="caution">
    <text evidence="1">The sequence shown here is derived from an EMBL/GenBank/DDBJ whole genome shotgun (WGS) entry which is preliminary data.</text>
</comment>
<protein>
    <submittedName>
        <fullName evidence="1">Uncharacterized protein</fullName>
    </submittedName>
</protein>
<accession>A0A835HPW6</accession>